<evidence type="ECO:0000313" key="4">
    <source>
        <dbReference type="EMBL" id="TDS13890.1"/>
    </source>
</evidence>
<dbReference type="RefSeq" id="WP_133640191.1">
    <property type="nucleotide sequence ID" value="NZ_SNZV01000004.1"/>
</dbReference>
<dbReference type="PANTHER" id="PTHR31332:SF0">
    <property type="entry name" value="7-HYDROXYMETHYL CHLOROPHYLL A REDUCTASE, CHLOROPLASTIC"/>
    <property type="match status" value="1"/>
</dbReference>
<name>A0A4R7CZR1_9SPHI</name>
<dbReference type="InterPro" id="IPR007525">
    <property type="entry name" value="FrhB_FdhB_C"/>
</dbReference>
<reference evidence="4 5" key="1">
    <citation type="submission" date="2019-03" db="EMBL/GenBank/DDBJ databases">
        <title>Genomic Encyclopedia of Type Strains, Phase III (KMG-III): the genomes of soil and plant-associated and newly described type strains.</title>
        <authorList>
            <person name="Whitman W."/>
        </authorList>
    </citation>
    <scope>NUCLEOTIDE SEQUENCE [LARGE SCALE GENOMIC DNA]</scope>
    <source>
        <strain evidence="4 5">CGMCC 1.12801</strain>
    </source>
</reference>
<sequence length="566" mass="62842">MEKLISPNDIIGSGLCIGCGSCAAQYSANGVTMQFDKYGELKPQGQSEWFDTPSQALSATCPFSPLAINEDQIALQNFPNAAEVSTTIGRYEQAYVGFSKKDSFRKNGSSGGMVSWVASALLERGLIDGLVHVVAAPTTDSQSPLFSYRISSSLDEIAQGAKSRYYPTEMADVLKLIADSPGRYAVVGIPCFIKAVHLLRATYPVFKERIPYTLGLFCGHMKSSKMVESFAMQAQLDFKSVSSIDFRSKKEGRPANLYFAKFFRSAEKPIEKNWELMADGDWGAGFFMNQACNFCDDVVSETADISFGDAWIEPYSSDYRGTNVVIVRNRKLQDLIEAGLAADELSLTVVDAAFIEKTQAAGIRHRREGLSFRLAKRSPKTALKKRVAPRYRDIPLSRRIGYGLRYSISFWSHKMYLASTNMKQPRFYLVWAKVIGAVYQKIIYHRVMLATVLMGLKGLFLALMTNVAISLFLVSPVISSMEYHSDVGYHAVGYPIMLSLFLIPAFIATTKKRLKSVYFDLFGISLTSAMILLAIYKSASPYAGLYSIFVVTNVILISRFLKQPVS</sequence>
<dbReference type="Proteomes" id="UP000294752">
    <property type="component" value="Unassembled WGS sequence"/>
</dbReference>
<feature type="domain" description="Coenzyme F420 hydrogenase/dehydrogenase beta subunit N-terminal" evidence="2">
    <location>
        <begin position="95"/>
        <end position="175"/>
    </location>
</feature>
<protein>
    <submittedName>
        <fullName evidence="4">Coenzyme F420-reducing hydrogenase beta subunit</fullName>
    </submittedName>
</protein>
<keyword evidence="5" id="KW-1185">Reference proteome</keyword>
<keyword evidence="1" id="KW-1133">Transmembrane helix</keyword>
<feature type="transmembrane region" description="Helical" evidence="1">
    <location>
        <begin position="491"/>
        <end position="510"/>
    </location>
</feature>
<feature type="domain" description="Coenzyme F420 hydrogenase/dehydrogenase beta subunit C-terminal" evidence="3">
    <location>
        <begin position="183"/>
        <end position="349"/>
    </location>
</feature>
<dbReference type="InterPro" id="IPR045220">
    <property type="entry name" value="FRHB/FDHB/HCAR-like"/>
</dbReference>
<keyword evidence="1" id="KW-0812">Transmembrane</keyword>
<dbReference type="Pfam" id="PF04422">
    <property type="entry name" value="FrhB_FdhB_N"/>
    <property type="match status" value="1"/>
</dbReference>
<evidence type="ECO:0000256" key="1">
    <source>
        <dbReference type="SAM" id="Phobius"/>
    </source>
</evidence>
<evidence type="ECO:0000259" key="2">
    <source>
        <dbReference type="Pfam" id="PF04422"/>
    </source>
</evidence>
<dbReference type="AlphaFoldDB" id="A0A4R7CZR1"/>
<feature type="transmembrane region" description="Helical" evidence="1">
    <location>
        <begin position="517"/>
        <end position="536"/>
    </location>
</feature>
<dbReference type="Pfam" id="PF04432">
    <property type="entry name" value="FrhB_FdhB_C"/>
    <property type="match status" value="1"/>
</dbReference>
<evidence type="ECO:0000259" key="3">
    <source>
        <dbReference type="Pfam" id="PF04432"/>
    </source>
</evidence>
<proteinExistence type="predicted"/>
<dbReference type="PANTHER" id="PTHR31332">
    <property type="entry name" value="7-HYDROXYMETHYL CHLOROPHYLL A REDUCTASE, CHLOROPLASTIC"/>
    <property type="match status" value="1"/>
</dbReference>
<feature type="transmembrane region" description="Helical" evidence="1">
    <location>
        <begin position="456"/>
        <end position="479"/>
    </location>
</feature>
<dbReference type="GO" id="GO:0052592">
    <property type="term" value="F:oxidoreductase activity, acting on CH or CH2 groups, with an iron-sulfur protein as acceptor"/>
    <property type="evidence" value="ECO:0007669"/>
    <property type="project" value="TreeGrafter"/>
</dbReference>
<comment type="caution">
    <text evidence="4">The sequence shown here is derived from an EMBL/GenBank/DDBJ whole genome shotgun (WGS) entry which is preliminary data.</text>
</comment>
<dbReference type="InterPro" id="IPR007516">
    <property type="entry name" value="Co_F420_Hydgase/DH_bsu_N"/>
</dbReference>
<keyword evidence="1" id="KW-0472">Membrane</keyword>
<accession>A0A4R7CZR1</accession>
<dbReference type="OrthoDB" id="9813230at2"/>
<gene>
    <name evidence="4" type="ORF">B0I21_104216</name>
</gene>
<organism evidence="4 5">
    <name type="scientific">Sphingobacterium paludis</name>
    <dbReference type="NCBI Taxonomy" id="1476465"/>
    <lineage>
        <taxon>Bacteria</taxon>
        <taxon>Pseudomonadati</taxon>
        <taxon>Bacteroidota</taxon>
        <taxon>Sphingobacteriia</taxon>
        <taxon>Sphingobacteriales</taxon>
        <taxon>Sphingobacteriaceae</taxon>
        <taxon>Sphingobacterium</taxon>
    </lineage>
</organism>
<dbReference type="EMBL" id="SNZV01000004">
    <property type="protein sequence ID" value="TDS13890.1"/>
    <property type="molecule type" value="Genomic_DNA"/>
</dbReference>
<feature type="transmembrane region" description="Helical" evidence="1">
    <location>
        <begin position="542"/>
        <end position="561"/>
    </location>
</feature>
<evidence type="ECO:0000313" key="5">
    <source>
        <dbReference type="Proteomes" id="UP000294752"/>
    </source>
</evidence>
<feature type="transmembrane region" description="Helical" evidence="1">
    <location>
        <begin position="427"/>
        <end position="444"/>
    </location>
</feature>